<evidence type="ECO:0000313" key="3">
    <source>
        <dbReference type="EnsemblMetazoa" id="AALFPA23_014443.P20991"/>
    </source>
</evidence>
<reference evidence="3" key="2">
    <citation type="submission" date="2025-05" db="UniProtKB">
        <authorList>
            <consortium name="EnsemblMetazoa"/>
        </authorList>
    </citation>
    <scope>IDENTIFICATION</scope>
    <source>
        <strain evidence="3">Foshan</strain>
    </source>
</reference>
<feature type="region of interest" description="Disordered" evidence="1">
    <location>
        <begin position="402"/>
        <end position="435"/>
    </location>
</feature>
<dbReference type="EnsemblMetazoa" id="AALFPA23_014443.R20991">
    <property type="protein sequence ID" value="AALFPA23_014443.P20991"/>
    <property type="gene ID" value="AALFPA23_014443"/>
</dbReference>
<evidence type="ECO:0000259" key="2">
    <source>
        <dbReference type="PROSITE" id="PS50994"/>
    </source>
</evidence>
<dbReference type="SUPFAM" id="SSF53098">
    <property type="entry name" value="Ribonuclease H-like"/>
    <property type="match status" value="1"/>
</dbReference>
<dbReference type="InterPro" id="IPR008042">
    <property type="entry name" value="Retrotrans_Pao"/>
</dbReference>
<accession>A0ABM1Z2M9</accession>
<dbReference type="InterPro" id="IPR005312">
    <property type="entry name" value="DUF1759"/>
</dbReference>
<dbReference type="GeneID" id="109405810"/>
<name>A0ABM1Z2M9_AEDAL</name>
<reference evidence="4" key="1">
    <citation type="journal article" date="2015" name="Proc. Natl. Acad. Sci. U.S.A.">
        <title>Genome sequence of the Asian Tiger mosquito, Aedes albopictus, reveals insights into its biology, genetics, and evolution.</title>
        <authorList>
            <person name="Chen X.G."/>
            <person name="Jiang X."/>
            <person name="Gu J."/>
            <person name="Xu M."/>
            <person name="Wu Y."/>
            <person name="Deng Y."/>
            <person name="Zhang C."/>
            <person name="Bonizzoni M."/>
            <person name="Dermauw W."/>
            <person name="Vontas J."/>
            <person name="Armbruster P."/>
            <person name="Huang X."/>
            <person name="Yang Y."/>
            <person name="Zhang H."/>
            <person name="He W."/>
            <person name="Peng H."/>
            <person name="Liu Y."/>
            <person name="Wu K."/>
            <person name="Chen J."/>
            <person name="Lirakis M."/>
            <person name="Topalis P."/>
            <person name="Van Leeuwen T."/>
            <person name="Hall A.B."/>
            <person name="Jiang X."/>
            <person name="Thorpe C."/>
            <person name="Mueller R.L."/>
            <person name="Sun C."/>
            <person name="Waterhouse R.M."/>
            <person name="Yan G."/>
            <person name="Tu Z.J."/>
            <person name="Fang X."/>
            <person name="James A.A."/>
        </authorList>
    </citation>
    <scope>NUCLEOTIDE SEQUENCE [LARGE SCALE GENOMIC DNA]</scope>
    <source>
        <strain evidence="4">Foshan</strain>
    </source>
</reference>
<dbReference type="Pfam" id="PF05380">
    <property type="entry name" value="Peptidase_A17"/>
    <property type="match status" value="1"/>
</dbReference>
<proteinExistence type="predicted"/>
<dbReference type="Pfam" id="PF18701">
    <property type="entry name" value="DUF5641"/>
    <property type="match status" value="1"/>
</dbReference>
<organism evidence="3 4">
    <name type="scientific">Aedes albopictus</name>
    <name type="common">Asian tiger mosquito</name>
    <name type="synonym">Stegomyia albopicta</name>
    <dbReference type="NCBI Taxonomy" id="7160"/>
    <lineage>
        <taxon>Eukaryota</taxon>
        <taxon>Metazoa</taxon>
        <taxon>Ecdysozoa</taxon>
        <taxon>Arthropoda</taxon>
        <taxon>Hexapoda</taxon>
        <taxon>Insecta</taxon>
        <taxon>Pterygota</taxon>
        <taxon>Neoptera</taxon>
        <taxon>Endopterygota</taxon>
        <taxon>Diptera</taxon>
        <taxon>Nematocera</taxon>
        <taxon>Culicoidea</taxon>
        <taxon>Culicidae</taxon>
        <taxon>Culicinae</taxon>
        <taxon>Aedini</taxon>
        <taxon>Aedes</taxon>
        <taxon>Stegomyia</taxon>
    </lineage>
</organism>
<dbReference type="Pfam" id="PF03564">
    <property type="entry name" value="DUF1759"/>
    <property type="match status" value="1"/>
</dbReference>
<dbReference type="RefSeq" id="XP_062713627.1">
    <property type="nucleotide sequence ID" value="XM_062857643.1"/>
</dbReference>
<dbReference type="InterPro" id="IPR036397">
    <property type="entry name" value="RNaseH_sf"/>
</dbReference>
<dbReference type="InterPro" id="IPR040676">
    <property type="entry name" value="DUF5641"/>
</dbReference>
<dbReference type="PANTHER" id="PTHR47331:SF5">
    <property type="entry name" value="RIBONUCLEASE H"/>
    <property type="match status" value="1"/>
</dbReference>
<feature type="domain" description="Integrase catalytic" evidence="2">
    <location>
        <begin position="1450"/>
        <end position="1644"/>
    </location>
</feature>
<dbReference type="Gene3D" id="3.30.420.10">
    <property type="entry name" value="Ribonuclease H-like superfamily/Ribonuclease H"/>
    <property type="match status" value="1"/>
</dbReference>
<dbReference type="InterPro" id="IPR012337">
    <property type="entry name" value="RNaseH-like_sf"/>
</dbReference>
<protein>
    <recommendedName>
        <fullName evidence="2">Integrase catalytic domain-containing protein</fullName>
    </recommendedName>
</protein>
<keyword evidence="4" id="KW-1185">Reference proteome</keyword>
<dbReference type="InterPro" id="IPR041588">
    <property type="entry name" value="Integrase_H2C2"/>
</dbReference>
<dbReference type="Pfam" id="PF00665">
    <property type="entry name" value="rve"/>
    <property type="match status" value="1"/>
</dbReference>
<dbReference type="InterPro" id="IPR001584">
    <property type="entry name" value="Integrase_cat-core"/>
</dbReference>
<evidence type="ECO:0000256" key="1">
    <source>
        <dbReference type="SAM" id="MobiDB-lite"/>
    </source>
</evidence>
<evidence type="ECO:0000313" key="4">
    <source>
        <dbReference type="Proteomes" id="UP000069940"/>
    </source>
</evidence>
<dbReference type="Proteomes" id="UP000069940">
    <property type="component" value="Unassembled WGS sequence"/>
</dbReference>
<dbReference type="PANTHER" id="PTHR47331">
    <property type="entry name" value="PHD-TYPE DOMAIN-CONTAINING PROTEIN"/>
    <property type="match status" value="1"/>
</dbReference>
<dbReference type="PROSITE" id="PS50994">
    <property type="entry name" value="INTEGRASE"/>
    <property type="match status" value="1"/>
</dbReference>
<dbReference type="Pfam" id="PF17921">
    <property type="entry name" value="Integrase_H2C2"/>
    <property type="match status" value="1"/>
</dbReference>
<sequence length="1764" mass="198449">MAPKDDKILTDKLVQRQSLVAIRDAVEKFVRDFEAVRDRCQVQVRIETLDRVNVAFSDMQDTIERLDPENLEAHLTERVDFEHRYCAAKGYLLSKRPTDAAPAQLNSSFVAQPAPFHLRLPQIDLPRFNGDFSRWLSFRDTFSSMVHSNADIPTVAKLQYLLQSLEGEAKKPFESVEIEADNYACTWDALLKRYDNRRFLKRQLFRALYDLPTVKQESAKRLHSLVDDFQRHVRALAKLNEPVEYWDTPLVNIMSYKLDQSTLRAWEEKTSTQDDVKYDELVEFLYQRVRVLNSVGYEHHQQPAPPSKVAGTTPKSAKIKFAASAAASSNTTPTCFLSCPDNHVLRNCFIFLGKDVRLRRELVTQKRLCWNCLGSGHQSKKCSSKFACRTCREKHHSLLHDPALSKSPSSSVSSSTSTQQPSPSTSVESQSSAPPQVSMAAQTACNTVLLETVVLNVIDDHGNEHQARALLDSASMSNFISKPLAKLLFNPRSKVDISIAGIGLSTQNVKSAITATIQSRTQEFSTKLEFLILKNPSAQLPTIPINISSWNIPKVALADPQFHVPGRIDLVIGSEAFWELHSGRKIPLGDGLPWLTETPFGWAVAGTASSQYNCIPRICNLSTKDDPLEATLQRFWEIEDISDGPARSVEENRCEEHYAATTTRDPSGRYIVSLPRTDNLMVVLGSSKEIADRRLLSVERRLERDPVTKDAYHRFMDEYLQLGHMKKLEEPVDDGQPHCYIPHHAVFKESSTTTKVRVVFDASCKTSSGYSLNDTLLVGPVVQEDLYSIILRFRIRRIALVADVEKMYRQMLHFPEDRRFLRIRFRESPSDPISTYEWGTFGTVTYGTASAPYLATKTLQQIAHDNGHLYPAAVDPVIHDCYVDDLLSGADDVESAIQVREQVTSMLNTSGFPIKKWASNVPEVLAGVPTEDLALQPLHDLQDEQAVSTLGLVWEPRTDTLRFKVQLPPPAAVLTKRKVMSYIAQIFDPLGLVGPTIVVAKLFMQRLWALKHNGETCEWDSPLPIKLQQEWKEFHSTLHMLGEVRVPRFASLSNVINLQLHFFSDASKGAYGSCCYVRAETRDGVSVQLLTAKSKVAPLSSRHSIARLELCAARLSTQLFQKVLASLKIPAPAYFWTDSTTVLHWLRSPPSRWKAFVANRVSQIQHAVAVSRWKHVPGIETPADDISRGLNPIDILQCKRWWNGPDWLTLSPANWPNLLPADEDAEASTEEMRKVPVVSMGVVQSDFHDELFARFSSFSKLRRVSAFCLRYLRSLQERAMLRRTYPEKYNQLTLNDGEVVPLTSAELQTAEVHLCRLAQRQSFAEELSDLASGERVTKSSALKRLKPFVDQNGLIRVGGRLRNAALSDFVKHPIVLSAKHPLSTLLASFFHLKLLHAGPQLLLATLRQKYWILGGRNLTKSVFHHCHTCFRSKPTLVQQSTADLPASRVSPTRPFSVCGVDYCGPFFIKPTVRNRAPTKAYVAVFVCFATRAVHIELVSDLTTAAFLAALRRVVARRGRIAELHSDNATTFKGASHALNRVYQMLKVDNTDRDRIFSWCSENEIRWKFIPPRAPHFGGLWEAAVKSAKKHLLKIVGNSSIAYEPMVTLLAQVEMCLNSRPLTPMPSEPSDLEVLTPGHFLVGSNLQAVPEVDLREIPDNRLESYELVQKHLQNIWARWYPEYLQQLQSRATKGCNPPVAVEVDRIVVIKEDNVPPASWPLGRIIKLHPGKDGVVRVVTLRTAPGKDIVRAVAKIALLPSPNPSL</sequence>
<feature type="compositionally biased region" description="Low complexity" evidence="1">
    <location>
        <begin position="405"/>
        <end position="432"/>
    </location>
</feature>